<sequence length="861" mass="97210">MTISIASKALSSLQMILHSNLSPSRRLISGLPWLSKVAPCHSPEDFHSSASTSIVYPWHTHTPIENLSSAIPSGHAICSLDFRASNRPYYGPYKVNRNGHVFNTNAPSSYNTYTYLSSSLSYERTQNLTRTGLKIAQSYSTTPRWKPWISAWFFTAGEWGGGSSFSLPTTLVFLLLCNDSHSDPMLPDHAKPEKRRYFSDCHDSTTTRSTPSYGESAAHLCWWPSLLTCRIQESDGSQFCHYIPPSAGLPKGRTKYERTQFVSRTGSRRAPAIRDRGGLSCSAAIKAPNQLDESTAYFNRIIFLLQYVHLPLILPAVRTYTKSHSYKHNDRPIVQYHGWLETLGLCSESIPEREVPLVVYGMCLKLGQRAAELTPLLWSTQAGTMFRYEEYLQVEYPTAQTPKFTFDEYSADPQLWYILHVFKIRTFTFYTFTQSQGVRPAITLPDIYPADEGTRFPESVTHVKTPPPVFGHASPPQCSTEYQSSYYRILNLSYYIKWTYYNCSKEEVEDRPTRLRLQLTAHWTSTTNRIRKGYFINKHRPNSVAEGHTLPSLANESMHANTDSDWCQWLQRCRNTNLVSLRYRSQGNHPSADSTTPGFQAQLGDISKSSANFAETMPSRIGSQNQPERDVDLQNQYWDYLISKGPSVFQYNGTQGMAETIIQHKLSDDHRFLDSTSAGAILTSKLEKQMGDREKKSENLQKGIDEAEQQLEEERDKQLKQIKGRNELQHRIDDETDEKIEESNEEKKKRGEKWKSRLQVSGAVIRPLAALTINIILPLAGVALGNHNRHLYVLQDESLGPPGILSSDFNFSCSAATLLESCSQPPSYPTSTNVGADSVDEPTSIFISWGGVVVSQVALES</sequence>
<organism evidence="1 2">
    <name type="scientific">Lindgomyces ingoldianus</name>
    <dbReference type="NCBI Taxonomy" id="673940"/>
    <lineage>
        <taxon>Eukaryota</taxon>
        <taxon>Fungi</taxon>
        <taxon>Dikarya</taxon>
        <taxon>Ascomycota</taxon>
        <taxon>Pezizomycotina</taxon>
        <taxon>Dothideomycetes</taxon>
        <taxon>Pleosporomycetidae</taxon>
        <taxon>Pleosporales</taxon>
        <taxon>Lindgomycetaceae</taxon>
        <taxon>Lindgomyces</taxon>
    </lineage>
</organism>
<name>A0ACB6R0Y5_9PLEO</name>
<dbReference type="Proteomes" id="UP000799755">
    <property type="component" value="Unassembled WGS sequence"/>
</dbReference>
<gene>
    <name evidence="1" type="ORF">BDR25DRAFT_353217</name>
</gene>
<evidence type="ECO:0000313" key="2">
    <source>
        <dbReference type="Proteomes" id="UP000799755"/>
    </source>
</evidence>
<reference evidence="1" key="1">
    <citation type="journal article" date="2020" name="Stud. Mycol.">
        <title>101 Dothideomycetes genomes: a test case for predicting lifestyles and emergence of pathogens.</title>
        <authorList>
            <person name="Haridas S."/>
            <person name="Albert R."/>
            <person name="Binder M."/>
            <person name="Bloem J."/>
            <person name="Labutti K."/>
            <person name="Salamov A."/>
            <person name="Andreopoulos B."/>
            <person name="Baker S."/>
            <person name="Barry K."/>
            <person name="Bills G."/>
            <person name="Bluhm B."/>
            <person name="Cannon C."/>
            <person name="Castanera R."/>
            <person name="Culley D."/>
            <person name="Daum C."/>
            <person name="Ezra D."/>
            <person name="Gonzalez J."/>
            <person name="Henrissat B."/>
            <person name="Kuo A."/>
            <person name="Liang C."/>
            <person name="Lipzen A."/>
            <person name="Lutzoni F."/>
            <person name="Magnuson J."/>
            <person name="Mondo S."/>
            <person name="Nolan M."/>
            <person name="Ohm R."/>
            <person name="Pangilinan J."/>
            <person name="Park H.-J."/>
            <person name="Ramirez L."/>
            <person name="Alfaro M."/>
            <person name="Sun H."/>
            <person name="Tritt A."/>
            <person name="Yoshinaga Y."/>
            <person name="Zwiers L.-H."/>
            <person name="Turgeon B."/>
            <person name="Goodwin S."/>
            <person name="Spatafora J."/>
            <person name="Crous P."/>
            <person name="Grigoriev I."/>
        </authorList>
    </citation>
    <scope>NUCLEOTIDE SEQUENCE</scope>
    <source>
        <strain evidence="1">ATCC 200398</strain>
    </source>
</reference>
<keyword evidence="2" id="KW-1185">Reference proteome</keyword>
<proteinExistence type="predicted"/>
<evidence type="ECO:0000313" key="1">
    <source>
        <dbReference type="EMBL" id="KAF2472904.1"/>
    </source>
</evidence>
<protein>
    <submittedName>
        <fullName evidence="1">Uncharacterized protein</fullName>
    </submittedName>
</protein>
<dbReference type="EMBL" id="MU003501">
    <property type="protein sequence ID" value="KAF2472904.1"/>
    <property type="molecule type" value="Genomic_DNA"/>
</dbReference>
<accession>A0ACB6R0Y5</accession>
<comment type="caution">
    <text evidence="1">The sequence shown here is derived from an EMBL/GenBank/DDBJ whole genome shotgun (WGS) entry which is preliminary data.</text>
</comment>